<dbReference type="AlphaFoldDB" id="A0A8D9AQB1"/>
<keyword evidence="2" id="KW-0472">Membrane</keyword>
<accession>A0A8D9AQB1</accession>
<reference evidence="3" key="1">
    <citation type="submission" date="2021-05" db="EMBL/GenBank/DDBJ databases">
        <authorList>
            <person name="Alioto T."/>
            <person name="Alioto T."/>
            <person name="Gomez Garrido J."/>
        </authorList>
    </citation>
    <scope>NUCLEOTIDE SEQUENCE</scope>
</reference>
<keyword evidence="2" id="KW-1133">Transmembrane helix</keyword>
<keyword evidence="2" id="KW-0812">Transmembrane</keyword>
<dbReference type="InterPro" id="IPR051739">
    <property type="entry name" value="Rhomboid_IM_Serine_Proteases"/>
</dbReference>
<evidence type="ECO:0000313" key="3">
    <source>
        <dbReference type="EMBL" id="CAG6770315.1"/>
    </source>
</evidence>
<dbReference type="PANTHER" id="PTHR45840">
    <property type="entry name" value="RHOMBOID-RELATED PROTEIN"/>
    <property type="match status" value="1"/>
</dbReference>
<sequence length="145" mass="17147">MKKIKRYLLPKRLLMSGKRSRSFKCAIHSRDGEVTSENDFHILYKEPPLFQKMVHLIAEEFLTEGRDRKYYADHYTCCPPPVFILFITILELGFFTYYTISTLVPWVQFLLTVCLFTDQTNGQKYGGSYSTWCYMRDGFISFSIF</sequence>
<proteinExistence type="inferred from homology"/>
<dbReference type="EMBL" id="HBUF01581400">
    <property type="protein sequence ID" value="CAG6770315.1"/>
    <property type="molecule type" value="Transcribed_RNA"/>
</dbReference>
<organism evidence="3">
    <name type="scientific">Cacopsylla melanoneura</name>
    <dbReference type="NCBI Taxonomy" id="428564"/>
    <lineage>
        <taxon>Eukaryota</taxon>
        <taxon>Metazoa</taxon>
        <taxon>Ecdysozoa</taxon>
        <taxon>Arthropoda</taxon>
        <taxon>Hexapoda</taxon>
        <taxon>Insecta</taxon>
        <taxon>Pterygota</taxon>
        <taxon>Neoptera</taxon>
        <taxon>Paraneoptera</taxon>
        <taxon>Hemiptera</taxon>
        <taxon>Sternorrhyncha</taxon>
        <taxon>Psylloidea</taxon>
        <taxon>Psyllidae</taxon>
        <taxon>Psyllinae</taxon>
        <taxon>Cacopsylla</taxon>
    </lineage>
</organism>
<evidence type="ECO:0000256" key="1">
    <source>
        <dbReference type="ARBA" id="ARBA00009045"/>
    </source>
</evidence>
<dbReference type="GO" id="GO:0004252">
    <property type="term" value="F:serine-type endopeptidase activity"/>
    <property type="evidence" value="ECO:0007669"/>
    <property type="project" value="TreeGrafter"/>
</dbReference>
<comment type="similarity">
    <text evidence="1">Belongs to the peptidase S54 family.</text>
</comment>
<evidence type="ECO:0000256" key="2">
    <source>
        <dbReference type="SAM" id="Phobius"/>
    </source>
</evidence>
<name>A0A8D9AQB1_9HEMI</name>
<dbReference type="PANTHER" id="PTHR45840:SF2">
    <property type="entry name" value="PROTEIN RHOMBOID-RELATED"/>
    <property type="match status" value="1"/>
</dbReference>
<protein>
    <submittedName>
        <fullName evidence="3">Rhomboid-related protein 3</fullName>
    </submittedName>
</protein>
<feature type="transmembrane region" description="Helical" evidence="2">
    <location>
        <begin position="82"/>
        <end position="100"/>
    </location>
</feature>